<comment type="caution">
    <text evidence="2">The sequence shown here is derived from an EMBL/GenBank/DDBJ whole genome shotgun (WGS) entry which is preliminary data.</text>
</comment>
<gene>
    <name evidence="2" type="ORF">Purlil1_7967</name>
</gene>
<dbReference type="Proteomes" id="UP001287286">
    <property type="component" value="Unassembled WGS sequence"/>
</dbReference>
<feature type="region of interest" description="Disordered" evidence="1">
    <location>
        <begin position="175"/>
        <end position="234"/>
    </location>
</feature>
<name>A0ABR0BUT9_PURLI</name>
<reference evidence="2 3" key="1">
    <citation type="journal article" date="2024" name="Microbiol. Resour. Announc.">
        <title>Genome annotations for the ascomycete fungi Trichoderma harzianum, Trichoderma aggressivum, and Purpureocillium lilacinum.</title>
        <authorList>
            <person name="Beijen E.P.W."/>
            <person name="Ohm R.A."/>
        </authorList>
    </citation>
    <scope>NUCLEOTIDE SEQUENCE [LARGE SCALE GENOMIC DNA]</scope>
    <source>
        <strain evidence="2 3">CBS 150709</strain>
    </source>
</reference>
<feature type="region of interest" description="Disordered" evidence="1">
    <location>
        <begin position="260"/>
        <end position="288"/>
    </location>
</feature>
<evidence type="ECO:0000256" key="1">
    <source>
        <dbReference type="SAM" id="MobiDB-lite"/>
    </source>
</evidence>
<protein>
    <submittedName>
        <fullName evidence="2">Uncharacterized protein</fullName>
    </submittedName>
</protein>
<feature type="compositionally biased region" description="Low complexity" evidence="1">
    <location>
        <begin position="260"/>
        <end position="281"/>
    </location>
</feature>
<keyword evidence="3" id="KW-1185">Reference proteome</keyword>
<feature type="region of interest" description="Disordered" evidence="1">
    <location>
        <begin position="395"/>
        <end position="464"/>
    </location>
</feature>
<organism evidence="2 3">
    <name type="scientific">Purpureocillium lilacinum</name>
    <name type="common">Paecilomyces lilacinus</name>
    <dbReference type="NCBI Taxonomy" id="33203"/>
    <lineage>
        <taxon>Eukaryota</taxon>
        <taxon>Fungi</taxon>
        <taxon>Dikarya</taxon>
        <taxon>Ascomycota</taxon>
        <taxon>Pezizomycotina</taxon>
        <taxon>Sordariomycetes</taxon>
        <taxon>Hypocreomycetidae</taxon>
        <taxon>Hypocreales</taxon>
        <taxon>Ophiocordycipitaceae</taxon>
        <taxon>Purpureocillium</taxon>
    </lineage>
</organism>
<evidence type="ECO:0000313" key="3">
    <source>
        <dbReference type="Proteomes" id="UP001287286"/>
    </source>
</evidence>
<sequence length="464" mass="50109">MSVSEIRAGYPAACVLDTNTSHSRSHARQVSHSQEEPAFSRSACPCLSSVVQPETALHRPQLAQRRDPWDPVPGFRISARPRSPTSRAACLSLASQWVAADAALPLEARRVLSHIIQRREADAASRRRSRTAKPDGRRLTKLWKKQWIPALMPRVLTGVPDCRLQDVVVRGPRRGMQEAGWADSRGGKRPSQGNESLKIPARPSAASLTDSAAVHSPRTERSPPPCGGRLRRLHEGPSQFHSSLYTQNQRVAHSAAACKTAAPGAGPAGCSSRNRTNNGKRYNGGGGRRARWDRALTAAASEPEIKIPTPCPGQRVPYYGTLPRTRTIKFNPSLAGSTRTLSERLQWMDGPRHVTSPSSRPSALGELDLPRRARSAPPPQARLVLARLQQISSPPVAPAQSCGAAPRPSTSTSNQPACLARQTRRLTSPNPLVPPLDPPLHWGGRPPATLPSVASWAARPPGQG</sequence>
<accession>A0ABR0BUT9</accession>
<evidence type="ECO:0000313" key="2">
    <source>
        <dbReference type="EMBL" id="KAK4087636.1"/>
    </source>
</evidence>
<proteinExistence type="predicted"/>
<dbReference type="EMBL" id="JAWRVI010000030">
    <property type="protein sequence ID" value="KAK4087636.1"/>
    <property type="molecule type" value="Genomic_DNA"/>
</dbReference>